<dbReference type="KEGG" id="dci:103521468"/>
<dbReference type="AlphaFoldDB" id="A0A1S3DMG6"/>
<gene>
    <name evidence="3" type="primary">LOC103521468</name>
</gene>
<dbReference type="GO" id="GO:0030992">
    <property type="term" value="C:intraciliary transport particle B"/>
    <property type="evidence" value="ECO:0007669"/>
    <property type="project" value="InterPro"/>
</dbReference>
<dbReference type="RefSeq" id="XP_008484801.2">
    <property type="nucleotide sequence ID" value="XM_008486579.2"/>
</dbReference>
<feature type="coiled-coil region" evidence="1">
    <location>
        <begin position="9"/>
        <end position="132"/>
    </location>
</feature>
<dbReference type="InterPro" id="IPR029602">
    <property type="entry name" value="IFT74"/>
</dbReference>
<dbReference type="GO" id="GO:0005929">
    <property type="term" value="C:cilium"/>
    <property type="evidence" value="ECO:0007669"/>
    <property type="project" value="TreeGrafter"/>
</dbReference>
<reference evidence="3" key="1">
    <citation type="submission" date="2025-08" db="UniProtKB">
        <authorList>
            <consortium name="RefSeq"/>
        </authorList>
    </citation>
    <scope>IDENTIFICATION</scope>
</reference>
<evidence type="ECO:0000256" key="1">
    <source>
        <dbReference type="SAM" id="Coils"/>
    </source>
</evidence>
<dbReference type="GeneID" id="103521468"/>
<keyword evidence="1" id="KW-0175">Coiled coil</keyword>
<dbReference type="GO" id="GO:0048487">
    <property type="term" value="F:beta-tubulin binding"/>
    <property type="evidence" value="ECO:0007669"/>
    <property type="project" value="InterPro"/>
</dbReference>
<dbReference type="STRING" id="121845.A0A1S3DMG6"/>
<evidence type="ECO:0000313" key="3">
    <source>
        <dbReference type="RefSeq" id="XP_008484801.2"/>
    </source>
</evidence>
<organism evidence="2 3">
    <name type="scientific">Diaphorina citri</name>
    <name type="common">Asian citrus psyllid</name>
    <dbReference type="NCBI Taxonomy" id="121845"/>
    <lineage>
        <taxon>Eukaryota</taxon>
        <taxon>Metazoa</taxon>
        <taxon>Ecdysozoa</taxon>
        <taxon>Arthropoda</taxon>
        <taxon>Hexapoda</taxon>
        <taxon>Insecta</taxon>
        <taxon>Pterygota</taxon>
        <taxon>Neoptera</taxon>
        <taxon>Paraneoptera</taxon>
        <taxon>Hemiptera</taxon>
        <taxon>Sternorrhyncha</taxon>
        <taxon>Psylloidea</taxon>
        <taxon>Psyllidae</taxon>
        <taxon>Diaphorininae</taxon>
        <taxon>Diaphorina</taxon>
    </lineage>
</organism>
<protein>
    <submittedName>
        <fullName evidence="3">Intraflagellar transport protein 74 homolog</fullName>
    </submittedName>
</protein>
<proteinExistence type="predicted"/>
<sequence>MDPDLKNGYLELQAKHKALLHQMDTAQEQVDTLSYQTAVLREKMSGSSVKLEAVQLYEQLAELEEQYNALLEEEESKLNPEQEREKLLLQIKNDNYEISNAEANMQTVENQIKEAEAQLEQLNQSQLDQKISYIQLSNQEKRLAQIEQTNYTLDEFIKNKLSETNFVPVKDKCVELVEGYNRLLKVSYQDTVHG</sequence>
<evidence type="ECO:0000313" key="2">
    <source>
        <dbReference type="Proteomes" id="UP000079169"/>
    </source>
</evidence>
<dbReference type="PANTHER" id="PTHR31432">
    <property type="entry name" value="INTRAFLAGELLAR TRANSPORT PROTEIN 74 HOMOLOG"/>
    <property type="match status" value="1"/>
</dbReference>
<keyword evidence="2" id="KW-1185">Reference proteome</keyword>
<dbReference type="GO" id="GO:0035735">
    <property type="term" value="P:intraciliary transport involved in cilium assembly"/>
    <property type="evidence" value="ECO:0007669"/>
    <property type="project" value="TreeGrafter"/>
</dbReference>
<name>A0A1S3DMG6_DIACI</name>
<dbReference type="Proteomes" id="UP000079169">
    <property type="component" value="Unplaced"/>
</dbReference>
<dbReference type="PaxDb" id="121845-A0A1S3DMG6"/>
<accession>A0A1S3DMG6</accession>
<dbReference type="PANTHER" id="PTHR31432:SF0">
    <property type="entry name" value="INTRAFLAGELLAR TRANSPORT PROTEIN 74 HOMOLOG"/>
    <property type="match status" value="1"/>
</dbReference>